<sequence length="60" mass="6995">MVEDEEVNKENWQELLELDKHGKVKSTLLNITNIVRYDPNLKNIVYNELKSSIEVIGKLP</sequence>
<organism evidence="1 2">
    <name type="scientific">Terrisporobacter glycolicus ATCC 14880 = DSM 1288</name>
    <dbReference type="NCBI Taxonomy" id="1121315"/>
    <lineage>
        <taxon>Bacteria</taxon>
        <taxon>Bacillati</taxon>
        <taxon>Bacillota</taxon>
        <taxon>Clostridia</taxon>
        <taxon>Peptostreptococcales</taxon>
        <taxon>Peptostreptococcaceae</taxon>
        <taxon>Terrisporobacter</taxon>
    </lineage>
</organism>
<reference evidence="1 2" key="1">
    <citation type="journal article" date="2023" name="PLoS ONE">
        <title>Genome-based metabolic and phylogenomic analysis of three Terrisporobacter species.</title>
        <authorList>
            <person name="Boer T."/>
            <person name="Bengelsdorf F.R."/>
            <person name="Bomeke M."/>
            <person name="Daniel R."/>
            <person name="Poehlein A."/>
        </authorList>
    </citation>
    <scope>NUCLEOTIDE SEQUENCE [LARGE SCALE GENOMIC DNA]</scope>
    <source>
        <strain evidence="1 2">DSM 1288</strain>
    </source>
</reference>
<gene>
    <name evidence="1" type="ORF">TEGL_20640</name>
</gene>
<accession>A0ABZ2EV16</accession>
<evidence type="ECO:0000313" key="1">
    <source>
        <dbReference type="EMBL" id="WWD83651.1"/>
    </source>
</evidence>
<keyword evidence="2" id="KW-1185">Reference proteome</keyword>
<name>A0ABZ2EV16_9FIRM</name>
<dbReference type="EMBL" id="CP117523">
    <property type="protein sequence ID" value="WWD83651.1"/>
    <property type="molecule type" value="Genomic_DNA"/>
</dbReference>
<protein>
    <submittedName>
        <fullName evidence="1">Uncharacterized protein</fullName>
    </submittedName>
</protein>
<dbReference type="Proteomes" id="UP001348492">
    <property type="component" value="Chromosome"/>
</dbReference>
<evidence type="ECO:0000313" key="2">
    <source>
        <dbReference type="Proteomes" id="UP001348492"/>
    </source>
</evidence>
<proteinExistence type="predicted"/>